<accession>A0ABV7HTF4</accession>
<dbReference type="RefSeq" id="WP_382417143.1">
    <property type="nucleotide sequence ID" value="NZ_AP031500.1"/>
</dbReference>
<evidence type="ECO:0000256" key="1">
    <source>
        <dbReference type="SAM" id="SignalP"/>
    </source>
</evidence>
<evidence type="ECO:0000313" key="3">
    <source>
        <dbReference type="Proteomes" id="UP001595548"/>
    </source>
</evidence>
<feature type="signal peptide" evidence="1">
    <location>
        <begin position="1"/>
        <end position="18"/>
    </location>
</feature>
<organism evidence="2 3">
    <name type="scientific">Gilvimarinus japonicus</name>
    <dbReference type="NCBI Taxonomy" id="1796469"/>
    <lineage>
        <taxon>Bacteria</taxon>
        <taxon>Pseudomonadati</taxon>
        <taxon>Pseudomonadota</taxon>
        <taxon>Gammaproteobacteria</taxon>
        <taxon>Cellvibrionales</taxon>
        <taxon>Cellvibrionaceae</taxon>
        <taxon>Gilvimarinus</taxon>
    </lineage>
</organism>
<comment type="caution">
    <text evidence="2">The sequence shown here is derived from an EMBL/GenBank/DDBJ whole genome shotgun (WGS) entry which is preliminary data.</text>
</comment>
<sequence>MALKIPFLATLIVATALAATAHGQDNRSKSNAADDRAMEEIVVTAPNWRKETAPTLPEEPRWQIDDETRVKLQSRMQFGYDPVLEEIRNSDDRIKVRSNVNEPEPSTIFRFSF</sequence>
<proteinExistence type="predicted"/>
<feature type="chain" id="PRO_5046319931" evidence="1">
    <location>
        <begin position="19"/>
        <end position="113"/>
    </location>
</feature>
<keyword evidence="3" id="KW-1185">Reference proteome</keyword>
<protein>
    <submittedName>
        <fullName evidence="2">Uncharacterized protein</fullName>
    </submittedName>
</protein>
<reference evidence="3" key="1">
    <citation type="journal article" date="2019" name="Int. J. Syst. Evol. Microbiol.">
        <title>The Global Catalogue of Microorganisms (GCM) 10K type strain sequencing project: providing services to taxonomists for standard genome sequencing and annotation.</title>
        <authorList>
            <consortium name="The Broad Institute Genomics Platform"/>
            <consortium name="The Broad Institute Genome Sequencing Center for Infectious Disease"/>
            <person name="Wu L."/>
            <person name="Ma J."/>
        </authorList>
    </citation>
    <scope>NUCLEOTIDE SEQUENCE [LARGE SCALE GENOMIC DNA]</scope>
    <source>
        <strain evidence="3">KCTC 52141</strain>
    </source>
</reference>
<gene>
    <name evidence="2" type="ORF">ACFOEB_12700</name>
</gene>
<keyword evidence="1" id="KW-0732">Signal</keyword>
<dbReference type="Proteomes" id="UP001595548">
    <property type="component" value="Unassembled WGS sequence"/>
</dbReference>
<name>A0ABV7HTF4_9GAMM</name>
<dbReference type="EMBL" id="JBHRTL010000025">
    <property type="protein sequence ID" value="MFC3156061.1"/>
    <property type="molecule type" value="Genomic_DNA"/>
</dbReference>
<evidence type="ECO:0000313" key="2">
    <source>
        <dbReference type="EMBL" id="MFC3156061.1"/>
    </source>
</evidence>